<sequence>MADNLPTMFTVTEHVIDAQYIREYPNATVSQDSPLKLVVKKYTPTDNPNPQPGDVTIELYEPLWEEILVQSKQQGFRMGSIWIADVANLGASGVVNEELLGDDPSWFDHPRDILHMINHFRHEMPRPIIGVGHSMGATQLALLSLIHPRLFTSLVLIEPPFNQSLLAVQTFALLSIKRRDTWASRSEATKSAARSYARWDPRVLRRWNEHGYRSLLTTIYPQTDGEVKSTNGPVTLTGSKYQEAMLFLRPNFLGHTTSVLADSTKTPLHDPLVYPDIIDPPNPSMPFYRSEAIIALKIVKHIRPPVFYLFGGESPVSTPEEQALMLERTGAGFGGSGGVKHSQVKTATILDCGHMVPFENVEESASLVGTWVGQSVQRWQKDELRVHQKWSNQSTSEVLTATAKWRPMLEELFKSQGRTERWKI</sequence>
<dbReference type="InterPro" id="IPR000073">
    <property type="entry name" value="AB_hydrolase_1"/>
</dbReference>
<proteinExistence type="predicted"/>
<dbReference type="GO" id="GO:0017000">
    <property type="term" value="P:antibiotic biosynthetic process"/>
    <property type="evidence" value="ECO:0007669"/>
    <property type="project" value="UniProtKB-ARBA"/>
</dbReference>
<dbReference type="InterPro" id="IPR029058">
    <property type="entry name" value="AB_hydrolase_fold"/>
</dbReference>
<accession>A0A0G4PXC5</accession>
<name>A0A0G4PXC5_PENC3</name>
<dbReference type="AlphaFoldDB" id="A0A0G4PXC5"/>
<keyword evidence="3" id="KW-1185">Reference proteome</keyword>
<evidence type="ECO:0000313" key="2">
    <source>
        <dbReference type="EMBL" id="CRL31035.1"/>
    </source>
</evidence>
<organism evidence="2 3">
    <name type="scientific">Penicillium camemberti (strain FM 013)</name>
    <dbReference type="NCBI Taxonomy" id="1429867"/>
    <lineage>
        <taxon>Eukaryota</taxon>
        <taxon>Fungi</taxon>
        <taxon>Dikarya</taxon>
        <taxon>Ascomycota</taxon>
        <taxon>Pezizomycotina</taxon>
        <taxon>Eurotiomycetes</taxon>
        <taxon>Eurotiomycetidae</taxon>
        <taxon>Eurotiales</taxon>
        <taxon>Aspergillaceae</taxon>
        <taxon>Penicillium</taxon>
    </lineage>
</organism>
<dbReference type="Gene3D" id="3.40.50.1820">
    <property type="entry name" value="alpha/beta hydrolase"/>
    <property type="match status" value="1"/>
</dbReference>
<reference evidence="2 3" key="1">
    <citation type="journal article" date="2014" name="Nat. Commun.">
        <title>Multiple recent horizontal transfers of a large genomic region in cheese making fungi.</title>
        <authorList>
            <person name="Cheeseman K."/>
            <person name="Ropars J."/>
            <person name="Renault P."/>
            <person name="Dupont J."/>
            <person name="Gouzy J."/>
            <person name="Branca A."/>
            <person name="Abraham A.L."/>
            <person name="Ceppi M."/>
            <person name="Conseiller E."/>
            <person name="Debuchy R."/>
            <person name="Malagnac F."/>
            <person name="Goarin A."/>
            <person name="Silar P."/>
            <person name="Lacoste S."/>
            <person name="Sallet E."/>
            <person name="Bensimon A."/>
            <person name="Giraud T."/>
            <person name="Brygoo Y."/>
        </authorList>
    </citation>
    <scope>NUCLEOTIDE SEQUENCE [LARGE SCALE GENOMIC DNA]</scope>
    <source>
        <strain evidence="3">FM 013</strain>
    </source>
</reference>
<dbReference type="STRING" id="1429867.A0A0G4PXC5"/>
<evidence type="ECO:0000259" key="1">
    <source>
        <dbReference type="Pfam" id="PF12697"/>
    </source>
</evidence>
<dbReference type="EMBL" id="HG793202">
    <property type="protein sequence ID" value="CRL31035.1"/>
    <property type="molecule type" value="Genomic_DNA"/>
</dbReference>
<dbReference type="Proteomes" id="UP000053732">
    <property type="component" value="Unassembled WGS sequence"/>
</dbReference>
<dbReference type="SUPFAM" id="SSF53474">
    <property type="entry name" value="alpha/beta-Hydrolases"/>
    <property type="match status" value="1"/>
</dbReference>
<dbReference type="Pfam" id="PF12697">
    <property type="entry name" value="Abhydrolase_6"/>
    <property type="match status" value="1"/>
</dbReference>
<protein>
    <submittedName>
        <fullName evidence="2">Str. FM013</fullName>
    </submittedName>
</protein>
<evidence type="ECO:0000313" key="3">
    <source>
        <dbReference type="Proteomes" id="UP000053732"/>
    </source>
</evidence>
<feature type="domain" description="AB hydrolase-1" evidence="1">
    <location>
        <begin position="79"/>
        <end position="362"/>
    </location>
</feature>
<dbReference type="GO" id="GO:0072330">
    <property type="term" value="P:monocarboxylic acid biosynthetic process"/>
    <property type="evidence" value="ECO:0007669"/>
    <property type="project" value="UniProtKB-ARBA"/>
</dbReference>
<gene>
    <name evidence="2" type="ORF">PCAMFM013_S069g000001</name>
</gene>